<protein>
    <recommendedName>
        <fullName evidence="11">Transfer RNA methyltransferase 82</fullName>
    </recommendedName>
</protein>
<feature type="compositionally biased region" description="Basic and acidic residues" evidence="8">
    <location>
        <begin position="53"/>
        <end position="71"/>
    </location>
</feature>
<proteinExistence type="inferred from homology"/>
<evidence type="ECO:0000256" key="1">
    <source>
        <dbReference type="ARBA" id="ARBA00004123"/>
    </source>
</evidence>
<dbReference type="OrthoDB" id="339900at2759"/>
<evidence type="ECO:0000313" key="9">
    <source>
        <dbReference type="EMBL" id="KAH3678960.1"/>
    </source>
</evidence>
<evidence type="ECO:0000256" key="7">
    <source>
        <dbReference type="PROSITE-ProRule" id="PRU00221"/>
    </source>
</evidence>
<keyword evidence="3 6" id="KW-0819">tRNA processing</keyword>
<evidence type="ECO:0000313" key="10">
    <source>
        <dbReference type="Proteomes" id="UP000769528"/>
    </source>
</evidence>
<feature type="repeat" description="WD" evidence="7">
    <location>
        <begin position="242"/>
        <end position="285"/>
    </location>
</feature>
<keyword evidence="10" id="KW-1185">Reference proteome</keyword>
<accession>A0A9P8PWQ7</accession>
<reference evidence="9" key="1">
    <citation type="journal article" date="2021" name="Open Biol.">
        <title>Shared evolutionary footprints suggest mitochondrial oxidative damage underlies multiple complex I losses in fungi.</title>
        <authorList>
            <person name="Schikora-Tamarit M.A."/>
            <person name="Marcet-Houben M."/>
            <person name="Nosek J."/>
            <person name="Gabaldon T."/>
        </authorList>
    </citation>
    <scope>NUCLEOTIDE SEQUENCE</scope>
    <source>
        <strain evidence="9">CBS6341</strain>
    </source>
</reference>
<gene>
    <name evidence="9" type="ORF">WICMUC_001328</name>
</gene>
<reference evidence="9" key="2">
    <citation type="submission" date="2021-01" db="EMBL/GenBank/DDBJ databases">
        <authorList>
            <person name="Schikora-Tamarit M.A."/>
        </authorList>
    </citation>
    <scope>NUCLEOTIDE SEQUENCE</scope>
    <source>
        <strain evidence="9">CBS6341</strain>
    </source>
</reference>
<dbReference type="Gene3D" id="2.130.10.10">
    <property type="entry name" value="YVTN repeat-like/Quinoprotein amine dehydrogenase"/>
    <property type="match status" value="1"/>
</dbReference>
<organism evidence="9 10">
    <name type="scientific">Wickerhamomyces mucosus</name>
    <dbReference type="NCBI Taxonomy" id="1378264"/>
    <lineage>
        <taxon>Eukaryota</taxon>
        <taxon>Fungi</taxon>
        <taxon>Dikarya</taxon>
        <taxon>Ascomycota</taxon>
        <taxon>Saccharomycotina</taxon>
        <taxon>Saccharomycetes</taxon>
        <taxon>Phaffomycetales</taxon>
        <taxon>Wickerhamomycetaceae</taxon>
        <taxon>Wickerhamomyces</taxon>
    </lineage>
</organism>
<comment type="pathway">
    <text evidence="6">tRNA modification; N(7)-methylguanine-tRNA biosynthesis.</text>
</comment>
<sequence>MKHPFQLILSTGNLLFTATKNELYVFDLKSGNKIGEWIDTFDSTETIKEKVKKEQERQLKENESKKSKTESLEEDEPTKKKRKSNNSEPKIPTPGEGAPTIYNYIRSLKLSNDEKSLIIITDSDKSGIVFKLDLSNKNNGNILKLIKRQPFPKRPNVIVTSNDDSEIVMGDKFGDVYKIQINDPELKKLDSESDPLLGHVSMLTDLIVTKQDNDQEFIITTDRDEHIRISKFPSSFIIDKFLFGHESFISNIVIPKFNNNQLLISGGGDNFITLWNWVKGEELDRFQLDDLIKPHLNELHLTPSRFQNEENNLKEYCVSKIVALEKINSIAVLIESTNQLFIIKISDNFQKLELDKSIQFDSNIVTITASYEKVFVGLDNDSNLLTSIDIETREIDQSNDIINKVQENYSVEVNSRDEFYPLYTTYQLRKRSEH</sequence>
<evidence type="ECO:0000256" key="6">
    <source>
        <dbReference type="HAMAP-Rule" id="MF_03056"/>
    </source>
</evidence>
<feature type="region of interest" description="Disordered" evidence="8">
    <location>
        <begin position="53"/>
        <end position="98"/>
    </location>
</feature>
<evidence type="ECO:0000256" key="4">
    <source>
        <dbReference type="ARBA" id="ARBA00022737"/>
    </source>
</evidence>
<keyword evidence="2 6" id="KW-0853">WD repeat</keyword>
<comment type="function">
    <text evidence="6">Required for the formation of N(7)-methylguanine at position 46 (m7G46) in tRNA. In the complex, it is required to stabilize and induce conformational changes of the catalytic subunit.</text>
</comment>
<name>A0A9P8PWQ7_9ASCO</name>
<evidence type="ECO:0000256" key="5">
    <source>
        <dbReference type="ARBA" id="ARBA00023242"/>
    </source>
</evidence>
<dbReference type="GO" id="GO:0043527">
    <property type="term" value="C:tRNA methyltransferase complex"/>
    <property type="evidence" value="ECO:0007669"/>
    <property type="project" value="TreeGrafter"/>
</dbReference>
<dbReference type="GO" id="GO:0005829">
    <property type="term" value="C:cytosol"/>
    <property type="evidence" value="ECO:0007669"/>
    <property type="project" value="TreeGrafter"/>
</dbReference>
<dbReference type="GO" id="GO:0005634">
    <property type="term" value="C:nucleus"/>
    <property type="evidence" value="ECO:0007669"/>
    <property type="project" value="UniProtKB-SubCell"/>
</dbReference>
<dbReference type="EMBL" id="JAEUBF010000397">
    <property type="protein sequence ID" value="KAH3678960.1"/>
    <property type="molecule type" value="Genomic_DNA"/>
</dbReference>
<keyword evidence="5 6" id="KW-0539">Nucleus</keyword>
<dbReference type="AlphaFoldDB" id="A0A9P8PWQ7"/>
<dbReference type="SUPFAM" id="SSF50978">
    <property type="entry name" value="WD40 repeat-like"/>
    <property type="match status" value="1"/>
</dbReference>
<dbReference type="PROSITE" id="PS50082">
    <property type="entry name" value="WD_REPEATS_2"/>
    <property type="match status" value="1"/>
</dbReference>
<comment type="caution">
    <text evidence="9">The sequence shown here is derived from an EMBL/GenBank/DDBJ whole genome shotgun (WGS) entry which is preliminary data.</text>
</comment>
<evidence type="ECO:0000256" key="8">
    <source>
        <dbReference type="SAM" id="MobiDB-lite"/>
    </source>
</evidence>
<dbReference type="HAMAP" id="MF_03056">
    <property type="entry name" value="TRM82"/>
    <property type="match status" value="1"/>
</dbReference>
<dbReference type="InterPro" id="IPR036322">
    <property type="entry name" value="WD40_repeat_dom_sf"/>
</dbReference>
<comment type="similarity">
    <text evidence="6">Belongs to the WD repeat TRM82 family.</text>
</comment>
<dbReference type="PANTHER" id="PTHR16288">
    <property type="entry name" value="WD40 REPEAT PROTEIN 4"/>
    <property type="match status" value="1"/>
</dbReference>
<keyword evidence="4 6" id="KW-0677">Repeat</keyword>
<comment type="subcellular location">
    <subcellularLocation>
        <location evidence="1 6">Nucleus</location>
    </subcellularLocation>
</comment>
<evidence type="ECO:0000256" key="3">
    <source>
        <dbReference type="ARBA" id="ARBA00022694"/>
    </source>
</evidence>
<dbReference type="Proteomes" id="UP000769528">
    <property type="component" value="Unassembled WGS sequence"/>
</dbReference>
<evidence type="ECO:0008006" key="11">
    <source>
        <dbReference type="Google" id="ProtNLM"/>
    </source>
</evidence>
<dbReference type="InterPro" id="IPR015943">
    <property type="entry name" value="WD40/YVTN_repeat-like_dom_sf"/>
</dbReference>
<evidence type="ECO:0000256" key="2">
    <source>
        <dbReference type="ARBA" id="ARBA00022574"/>
    </source>
</evidence>
<dbReference type="GO" id="GO:0106004">
    <property type="term" value="P:tRNA (guanine-N7)-methylation"/>
    <property type="evidence" value="ECO:0007669"/>
    <property type="project" value="UniProtKB-UniRule"/>
</dbReference>
<dbReference type="InterPro" id="IPR028884">
    <property type="entry name" value="Trm82"/>
</dbReference>
<dbReference type="InterPro" id="IPR001680">
    <property type="entry name" value="WD40_rpt"/>
</dbReference>
<dbReference type="PANTHER" id="PTHR16288:SF0">
    <property type="entry name" value="TRNA (GUANINE-N(7)-)-METHYLTRANSFERASE NON-CATALYTIC SUBUNIT WDR4"/>
    <property type="match status" value="1"/>
</dbReference>